<keyword evidence="1" id="KW-0472">Membrane</keyword>
<proteinExistence type="predicted"/>
<evidence type="ECO:0000256" key="1">
    <source>
        <dbReference type="SAM" id="Phobius"/>
    </source>
</evidence>
<feature type="transmembrane region" description="Helical" evidence="1">
    <location>
        <begin position="41"/>
        <end position="63"/>
    </location>
</feature>
<evidence type="ECO:0008006" key="3">
    <source>
        <dbReference type="Google" id="ProtNLM"/>
    </source>
</evidence>
<evidence type="ECO:0000313" key="2">
    <source>
        <dbReference type="EMBL" id="NUU84399.1"/>
    </source>
</evidence>
<feature type="transmembrane region" description="Helical" evidence="1">
    <location>
        <begin position="75"/>
        <end position="102"/>
    </location>
</feature>
<reference evidence="2" key="1">
    <citation type="submission" date="2020-03" db="EMBL/GenBank/DDBJ databases">
        <authorList>
            <person name="Zhang R."/>
        </authorList>
    </citation>
    <scope>NUCLEOTIDE SEQUENCE</scope>
</reference>
<name>A0A6M2EM27_9ROSI</name>
<keyword evidence="1" id="KW-0812">Transmembrane</keyword>
<dbReference type="EMBL" id="GILB01004066">
    <property type="protein sequence ID" value="NUU84399.1"/>
    <property type="molecule type" value="Transcribed_RNA"/>
</dbReference>
<keyword evidence="1" id="KW-1133">Transmembrane helix</keyword>
<feature type="transmembrane region" description="Helical" evidence="1">
    <location>
        <begin position="193"/>
        <end position="216"/>
    </location>
</feature>
<accession>A0A6M2EM27</accession>
<feature type="transmembrane region" description="Helical" evidence="1">
    <location>
        <begin position="167"/>
        <end position="187"/>
    </location>
</feature>
<feature type="transmembrane region" description="Helical" evidence="1">
    <location>
        <begin position="135"/>
        <end position="155"/>
    </location>
</feature>
<protein>
    <recommendedName>
        <fullName evidence="3">Transmembrane protein</fullName>
    </recommendedName>
</protein>
<sequence length="222" mass="25267">MKIPLVVPPLSSPFFSSVLVFLARSSTPLWFSRSKSPAYSASFLLFFFSSIFIPHVVHGFFFPRFCSFSLVFRHLSLVLSLFSLLCSSLFFLFCSFVSSLVLEMVKAMVPSLYSLCLSCLRPVCVSRSPRFPPFLLVRLCFFFSLFGLGLSCSQFSPGFSLSPCRAWLFLLPSAPWFRLLVLFPGFFQFFPPVFFFFFPFVLLGSAFSPLLLPLVYQSLRLP</sequence>
<dbReference type="AlphaFoldDB" id="A0A6M2EM27"/>
<organism evidence="2">
    <name type="scientific">Populus davidiana</name>
    <dbReference type="NCBI Taxonomy" id="266767"/>
    <lineage>
        <taxon>Eukaryota</taxon>
        <taxon>Viridiplantae</taxon>
        <taxon>Streptophyta</taxon>
        <taxon>Embryophyta</taxon>
        <taxon>Tracheophyta</taxon>
        <taxon>Spermatophyta</taxon>
        <taxon>Magnoliopsida</taxon>
        <taxon>eudicotyledons</taxon>
        <taxon>Gunneridae</taxon>
        <taxon>Pentapetalae</taxon>
        <taxon>rosids</taxon>
        <taxon>fabids</taxon>
        <taxon>Malpighiales</taxon>
        <taxon>Salicaceae</taxon>
        <taxon>Saliceae</taxon>
        <taxon>Populus</taxon>
    </lineage>
</organism>